<dbReference type="InterPro" id="IPR012545">
    <property type="entry name" value="DUF1697"/>
</dbReference>
<evidence type="ECO:0008006" key="3">
    <source>
        <dbReference type="Google" id="ProtNLM"/>
    </source>
</evidence>
<accession>A0A1T3P6J1</accession>
<reference evidence="1 2" key="1">
    <citation type="submission" date="2017-03" db="EMBL/GenBank/DDBJ databases">
        <title>Draft genome sequence of Streptomyces scabrisporus NF3, endophyte isolated from Amphipterygium adstringens.</title>
        <authorList>
            <person name="Vazquez M."/>
            <person name="Ceapa C.D."/>
            <person name="Rodriguez Luna D."/>
            <person name="Sanchez Esquivel S."/>
        </authorList>
    </citation>
    <scope>NUCLEOTIDE SEQUENCE [LARGE SCALE GENOMIC DNA]</scope>
    <source>
        <strain evidence="1 2">NF3</strain>
    </source>
</reference>
<dbReference type="PIRSF" id="PIRSF008502">
    <property type="entry name" value="UCP008502"/>
    <property type="match status" value="1"/>
</dbReference>
<dbReference type="STRING" id="159449.B4N89_29840"/>
<dbReference type="Pfam" id="PF08002">
    <property type="entry name" value="DUF1697"/>
    <property type="match status" value="1"/>
</dbReference>
<protein>
    <recommendedName>
        <fullName evidence="3">DUF1697 domain-containing protein</fullName>
    </recommendedName>
</protein>
<keyword evidence="2" id="KW-1185">Reference proteome</keyword>
<name>A0A1T3P6J1_9ACTN</name>
<organism evidence="1 2">
    <name type="scientific">Embleya scabrispora</name>
    <dbReference type="NCBI Taxonomy" id="159449"/>
    <lineage>
        <taxon>Bacteria</taxon>
        <taxon>Bacillati</taxon>
        <taxon>Actinomycetota</taxon>
        <taxon>Actinomycetes</taxon>
        <taxon>Kitasatosporales</taxon>
        <taxon>Streptomycetaceae</taxon>
        <taxon>Embleya</taxon>
    </lineage>
</organism>
<sequence>MVPGGGSSLGRHRVRGRRVVTRYVALLRGINVGGHRRVPMADLRRVLTGLGFAEVRTLLQSGNAVFAAAERPTDELAATIEAGLAAEFGFAVDVMVRSDAEWRAVVAANPLEVRDPAKLAVAFLRAPFDPAVLAGVDPADYAPEEFSAGGRELYMYFPDGLGKARLTPILSRRLGDGATVRNWNTVTKLLALLEPAA</sequence>
<dbReference type="PANTHER" id="PTHR36439:SF1">
    <property type="entry name" value="DUF1697 DOMAIN-CONTAINING PROTEIN"/>
    <property type="match status" value="1"/>
</dbReference>
<gene>
    <name evidence="1" type="ORF">B4N89_29840</name>
</gene>
<dbReference type="Proteomes" id="UP000190037">
    <property type="component" value="Unassembled WGS sequence"/>
</dbReference>
<comment type="caution">
    <text evidence="1">The sequence shown here is derived from an EMBL/GenBank/DDBJ whole genome shotgun (WGS) entry which is preliminary data.</text>
</comment>
<evidence type="ECO:0000313" key="1">
    <source>
        <dbReference type="EMBL" id="OPC84565.1"/>
    </source>
</evidence>
<proteinExistence type="predicted"/>
<evidence type="ECO:0000313" key="2">
    <source>
        <dbReference type="Proteomes" id="UP000190037"/>
    </source>
</evidence>
<dbReference type="Gene3D" id="3.30.70.1280">
    <property type="entry name" value="SP0830-like domains"/>
    <property type="match status" value="1"/>
</dbReference>
<dbReference type="PANTHER" id="PTHR36439">
    <property type="entry name" value="BLL4334 PROTEIN"/>
    <property type="match status" value="1"/>
</dbReference>
<dbReference type="EMBL" id="MWQN01000001">
    <property type="protein sequence ID" value="OPC84565.1"/>
    <property type="molecule type" value="Genomic_DNA"/>
</dbReference>
<dbReference type="SUPFAM" id="SSF160379">
    <property type="entry name" value="SP0830-like"/>
    <property type="match status" value="1"/>
</dbReference>
<dbReference type="AlphaFoldDB" id="A0A1T3P6J1"/>